<keyword evidence="1" id="KW-1133">Transmembrane helix</keyword>
<dbReference type="AlphaFoldDB" id="A0A1G1X5A1"/>
<proteinExistence type="predicted"/>
<accession>A0A1G1X5A1</accession>
<evidence type="ECO:0000256" key="1">
    <source>
        <dbReference type="SAM" id="Phobius"/>
    </source>
</evidence>
<feature type="transmembrane region" description="Helical" evidence="1">
    <location>
        <begin position="30"/>
        <end position="48"/>
    </location>
</feature>
<gene>
    <name evidence="2" type="ORF">A3D99_00850</name>
</gene>
<feature type="transmembrane region" description="Helical" evidence="1">
    <location>
        <begin position="109"/>
        <end position="127"/>
    </location>
</feature>
<name>A0A1G1X5A1_9BACT</name>
<feature type="transmembrane region" description="Helical" evidence="1">
    <location>
        <begin position="54"/>
        <end position="73"/>
    </location>
</feature>
<reference evidence="2 3" key="1">
    <citation type="journal article" date="2016" name="Nat. Commun.">
        <title>Thousands of microbial genomes shed light on interconnected biogeochemical processes in an aquifer system.</title>
        <authorList>
            <person name="Anantharaman K."/>
            <person name="Brown C.T."/>
            <person name="Hug L.A."/>
            <person name="Sharon I."/>
            <person name="Castelle C.J."/>
            <person name="Probst A.J."/>
            <person name="Thomas B.C."/>
            <person name="Singh A."/>
            <person name="Wilkins M.J."/>
            <person name="Karaoz U."/>
            <person name="Brodie E.L."/>
            <person name="Williams K.H."/>
            <person name="Hubbard S.S."/>
            <person name="Banfield J.F."/>
        </authorList>
    </citation>
    <scope>NUCLEOTIDE SEQUENCE [LARGE SCALE GENOMIC DNA]</scope>
</reference>
<dbReference type="EMBL" id="MHHR01000002">
    <property type="protein sequence ID" value="OGY35205.1"/>
    <property type="molecule type" value="Genomic_DNA"/>
</dbReference>
<sequence length="160" mass="18522">MQFDDIEENQLPKHKLPRPEALNHYYGDTVRKLFVVSGIIMLASLPFFNTYLPVPAYISLFAVVVIALVSGFTNPMQRWATMLDILVSLIACVTFEYSSVVGYGIIPPALFWINQLLALLFFIALYYSTKSYRGILVGDYNTKQRRRIEKERRNSIQYRK</sequence>
<evidence type="ECO:0000313" key="2">
    <source>
        <dbReference type="EMBL" id="OGY35205.1"/>
    </source>
</evidence>
<evidence type="ECO:0000313" key="3">
    <source>
        <dbReference type="Proteomes" id="UP000177528"/>
    </source>
</evidence>
<protein>
    <submittedName>
        <fullName evidence="2">Uncharacterized protein</fullName>
    </submittedName>
</protein>
<organism evidence="2 3">
    <name type="scientific">Candidatus Andersenbacteria bacterium RIFCSPHIGHO2_12_FULL_45_11</name>
    <dbReference type="NCBI Taxonomy" id="1797281"/>
    <lineage>
        <taxon>Bacteria</taxon>
        <taxon>Candidatus Anderseniibacteriota</taxon>
    </lineage>
</organism>
<feature type="transmembrane region" description="Helical" evidence="1">
    <location>
        <begin position="85"/>
        <end position="103"/>
    </location>
</feature>
<comment type="caution">
    <text evidence="2">The sequence shown here is derived from an EMBL/GenBank/DDBJ whole genome shotgun (WGS) entry which is preliminary data.</text>
</comment>
<keyword evidence="1" id="KW-0472">Membrane</keyword>
<keyword evidence="1" id="KW-0812">Transmembrane</keyword>
<dbReference type="Proteomes" id="UP000177528">
    <property type="component" value="Unassembled WGS sequence"/>
</dbReference>